<dbReference type="GO" id="GO:0006508">
    <property type="term" value="P:proteolysis"/>
    <property type="evidence" value="ECO:0007669"/>
    <property type="project" value="UniProtKB-KW"/>
</dbReference>
<gene>
    <name evidence="10" type="ORF">BCR42DRAFT_402850</name>
</gene>
<keyword evidence="8" id="KW-0732">Signal</keyword>
<evidence type="ECO:0000256" key="7">
    <source>
        <dbReference type="SAM" id="MobiDB-lite"/>
    </source>
</evidence>
<dbReference type="InterPro" id="IPR023828">
    <property type="entry name" value="Peptidase_S8_Ser-AS"/>
</dbReference>
<dbReference type="InterPro" id="IPR015500">
    <property type="entry name" value="Peptidase_S8_subtilisin-rel"/>
</dbReference>
<dbReference type="PANTHER" id="PTHR43806">
    <property type="entry name" value="PEPTIDASE S8"/>
    <property type="match status" value="1"/>
</dbReference>
<evidence type="ECO:0000256" key="8">
    <source>
        <dbReference type="SAM" id="SignalP"/>
    </source>
</evidence>
<keyword evidence="4 5" id="KW-0720">Serine protease</keyword>
<feature type="domain" description="Peptidase S8/S53" evidence="9">
    <location>
        <begin position="185"/>
        <end position="427"/>
    </location>
</feature>
<dbReference type="Gene3D" id="3.40.50.200">
    <property type="entry name" value="Peptidase S8/S53 domain"/>
    <property type="match status" value="1"/>
</dbReference>
<dbReference type="PRINTS" id="PR00723">
    <property type="entry name" value="SUBTILISIN"/>
</dbReference>
<dbReference type="GO" id="GO:0005615">
    <property type="term" value="C:extracellular space"/>
    <property type="evidence" value="ECO:0007669"/>
    <property type="project" value="TreeGrafter"/>
</dbReference>
<dbReference type="SUPFAM" id="SSF52743">
    <property type="entry name" value="Subtilisin-like"/>
    <property type="match status" value="1"/>
</dbReference>
<keyword evidence="3 5" id="KW-0378">Hydrolase</keyword>
<sequence length="525" mass="55948">MSYYLVFLCILFISQCLTSSSATQILPSISSSVLSNHPSHEGETEHEAQQRHQHIAIFNSTLNHEFLSSLSKRQLGQDFKVLSFDDRTHILLGNFHHPDHSTLLKRQDGWLDLELNHKVTIADHNIQIHGSNINSNNKHSIDNDSVATVQGPYSVQLDVPSWGLSRISQRQLPLANAFGYPHDAGKGVDIYIVDSGVDASNSDFDGRVTVGANFIRGSVDGDENGHGTILAGIAAGTEYGVAKKANIISIKCLSANGTGDIGTIIEGLHYILHDIQSRPQPPRAIINLSLVAQKSAALNQATDALTRAGAIVVAAAGNYHEGDDHSKRNACNYSPASASTVITVGSTDEKDLFASFSKDGKCIDILAPGTSILSDAMQSDNSSSKGIKTWYSGTSYSAPHVAGVLALLSNQVSSSPSKSKSNATETASPAGASSSSSSSSATAVSSSSFTDNQRVIQYLFSLASSDIIANVTKDTPNLLVFNGVETSQMSSTIAASKHHESTGAIAIPLHYAWMLVFTFCWSLFL</sequence>
<organism evidence="10 11">
    <name type="scientific">Absidia repens</name>
    <dbReference type="NCBI Taxonomy" id="90262"/>
    <lineage>
        <taxon>Eukaryota</taxon>
        <taxon>Fungi</taxon>
        <taxon>Fungi incertae sedis</taxon>
        <taxon>Mucoromycota</taxon>
        <taxon>Mucoromycotina</taxon>
        <taxon>Mucoromycetes</taxon>
        <taxon>Mucorales</taxon>
        <taxon>Cunninghamellaceae</taxon>
        <taxon>Absidia</taxon>
    </lineage>
</organism>
<comment type="caution">
    <text evidence="10">The sequence shown here is derived from an EMBL/GenBank/DDBJ whole genome shotgun (WGS) entry which is preliminary data.</text>
</comment>
<dbReference type="PANTHER" id="PTHR43806:SF11">
    <property type="entry name" value="CEREVISIN-RELATED"/>
    <property type="match status" value="1"/>
</dbReference>
<dbReference type="InterPro" id="IPR023827">
    <property type="entry name" value="Peptidase_S8_Asp-AS"/>
</dbReference>
<accession>A0A1X2IYI8</accession>
<dbReference type="OrthoDB" id="206201at2759"/>
<dbReference type="EMBL" id="MCGE01000002">
    <property type="protein sequence ID" value="ORZ24394.1"/>
    <property type="molecule type" value="Genomic_DNA"/>
</dbReference>
<dbReference type="PROSITE" id="PS00136">
    <property type="entry name" value="SUBTILASE_ASP"/>
    <property type="match status" value="1"/>
</dbReference>
<dbReference type="Proteomes" id="UP000193560">
    <property type="component" value="Unassembled WGS sequence"/>
</dbReference>
<evidence type="ECO:0000256" key="6">
    <source>
        <dbReference type="RuleBase" id="RU003355"/>
    </source>
</evidence>
<dbReference type="GO" id="GO:0004252">
    <property type="term" value="F:serine-type endopeptidase activity"/>
    <property type="evidence" value="ECO:0007669"/>
    <property type="project" value="UniProtKB-UniRule"/>
</dbReference>
<proteinExistence type="inferred from homology"/>
<dbReference type="STRING" id="90262.A0A1X2IYI8"/>
<evidence type="ECO:0000256" key="4">
    <source>
        <dbReference type="ARBA" id="ARBA00022825"/>
    </source>
</evidence>
<dbReference type="PROSITE" id="PS51892">
    <property type="entry name" value="SUBTILASE"/>
    <property type="match status" value="1"/>
</dbReference>
<dbReference type="Pfam" id="PF00082">
    <property type="entry name" value="Peptidase_S8"/>
    <property type="match status" value="1"/>
</dbReference>
<evidence type="ECO:0000256" key="1">
    <source>
        <dbReference type="ARBA" id="ARBA00011073"/>
    </source>
</evidence>
<feature type="active site" description="Charge relay system" evidence="5">
    <location>
        <position position="194"/>
    </location>
</feature>
<feature type="signal peptide" evidence="8">
    <location>
        <begin position="1"/>
        <end position="22"/>
    </location>
</feature>
<keyword evidence="2 5" id="KW-0645">Protease</keyword>
<evidence type="ECO:0000313" key="11">
    <source>
        <dbReference type="Proteomes" id="UP000193560"/>
    </source>
</evidence>
<feature type="active site" description="Charge relay system" evidence="5">
    <location>
        <position position="395"/>
    </location>
</feature>
<feature type="region of interest" description="Disordered" evidence="7">
    <location>
        <begin position="415"/>
        <end position="439"/>
    </location>
</feature>
<comment type="similarity">
    <text evidence="1 5 6">Belongs to the peptidase S8 family.</text>
</comment>
<dbReference type="InterPro" id="IPR000209">
    <property type="entry name" value="Peptidase_S8/S53_dom"/>
</dbReference>
<dbReference type="InterPro" id="IPR034193">
    <property type="entry name" value="PCSK9_ProteinaseK-like"/>
</dbReference>
<keyword evidence="11" id="KW-1185">Reference proteome</keyword>
<dbReference type="PROSITE" id="PS00138">
    <property type="entry name" value="SUBTILASE_SER"/>
    <property type="match status" value="1"/>
</dbReference>
<dbReference type="InterPro" id="IPR036852">
    <property type="entry name" value="Peptidase_S8/S53_dom_sf"/>
</dbReference>
<feature type="chain" id="PRO_5012123243" evidence="8">
    <location>
        <begin position="23"/>
        <end position="525"/>
    </location>
</feature>
<name>A0A1X2IYI8_9FUNG</name>
<evidence type="ECO:0000259" key="9">
    <source>
        <dbReference type="Pfam" id="PF00082"/>
    </source>
</evidence>
<dbReference type="AlphaFoldDB" id="A0A1X2IYI8"/>
<dbReference type="CDD" id="cd04077">
    <property type="entry name" value="Peptidases_S8_PCSK9_ProteinaseK_like"/>
    <property type="match status" value="1"/>
</dbReference>
<evidence type="ECO:0000256" key="3">
    <source>
        <dbReference type="ARBA" id="ARBA00022801"/>
    </source>
</evidence>
<feature type="active site" description="Charge relay system" evidence="5">
    <location>
        <position position="226"/>
    </location>
</feature>
<evidence type="ECO:0000313" key="10">
    <source>
        <dbReference type="EMBL" id="ORZ24394.1"/>
    </source>
</evidence>
<dbReference type="InterPro" id="IPR050131">
    <property type="entry name" value="Peptidase_S8_subtilisin-like"/>
</dbReference>
<reference evidence="10 11" key="1">
    <citation type="submission" date="2016-07" db="EMBL/GenBank/DDBJ databases">
        <title>Pervasive Adenine N6-methylation of Active Genes in Fungi.</title>
        <authorList>
            <consortium name="DOE Joint Genome Institute"/>
            <person name="Mondo S.J."/>
            <person name="Dannebaum R.O."/>
            <person name="Kuo R.C."/>
            <person name="Labutti K."/>
            <person name="Haridas S."/>
            <person name="Kuo A."/>
            <person name="Salamov A."/>
            <person name="Ahrendt S.R."/>
            <person name="Lipzen A."/>
            <person name="Sullivan W."/>
            <person name="Andreopoulos W.B."/>
            <person name="Clum A."/>
            <person name="Lindquist E."/>
            <person name="Daum C."/>
            <person name="Ramamoorthy G.K."/>
            <person name="Gryganskyi A."/>
            <person name="Culley D."/>
            <person name="Magnuson J.K."/>
            <person name="James T.Y."/>
            <person name="O'Malley M.A."/>
            <person name="Stajich J.E."/>
            <person name="Spatafora J.W."/>
            <person name="Visel A."/>
            <person name="Grigoriev I.V."/>
        </authorList>
    </citation>
    <scope>NUCLEOTIDE SEQUENCE [LARGE SCALE GENOMIC DNA]</scope>
    <source>
        <strain evidence="10 11">NRRL 1336</strain>
    </source>
</reference>
<evidence type="ECO:0000256" key="5">
    <source>
        <dbReference type="PROSITE-ProRule" id="PRU01240"/>
    </source>
</evidence>
<evidence type="ECO:0000256" key="2">
    <source>
        <dbReference type="ARBA" id="ARBA00022670"/>
    </source>
</evidence>
<protein>
    <submittedName>
        <fullName evidence="10">Peptidase S8/S53 domain-containing protein</fullName>
    </submittedName>
</protein>